<reference evidence="1 2" key="1">
    <citation type="submission" date="2017-12" db="EMBL/GenBank/DDBJ databases">
        <title>Taxonomic description and draft genome of Pradoshia cofamensis Gen. nov., sp. nov., a thermotolerant bacillale isolated from anterior gut of earthworm Eisenia fetida.</title>
        <authorList>
            <person name="Saha T."/>
            <person name="Chakraborty R."/>
        </authorList>
    </citation>
    <scope>NUCLEOTIDE SEQUENCE [LARGE SCALE GENOMIC DNA]</scope>
    <source>
        <strain evidence="1 2">EAG3</strain>
    </source>
</reference>
<dbReference type="OrthoDB" id="2453381at2"/>
<keyword evidence="2" id="KW-1185">Reference proteome</keyword>
<evidence type="ECO:0000313" key="2">
    <source>
        <dbReference type="Proteomes" id="UP000239663"/>
    </source>
</evidence>
<sequence length="89" mass="10375">MNNLEEYLCRLSSKGFKLGEEEIGFIYFGKEMTSAPDWLANIAIEYTLKAQRRFDGGFYVSLLETFMNNQVSSRKEAYYLMEEYGIQVS</sequence>
<organism evidence="1 2">
    <name type="scientific">Pradoshia eiseniae</name>
    <dbReference type="NCBI Taxonomy" id="2064768"/>
    <lineage>
        <taxon>Bacteria</taxon>
        <taxon>Bacillati</taxon>
        <taxon>Bacillota</taxon>
        <taxon>Bacilli</taxon>
        <taxon>Bacillales</taxon>
        <taxon>Bacillaceae</taxon>
        <taxon>Pradoshia</taxon>
    </lineage>
</organism>
<protein>
    <submittedName>
        <fullName evidence="1">Uncharacterized protein</fullName>
    </submittedName>
</protein>
<proteinExistence type="predicted"/>
<evidence type="ECO:0000313" key="1">
    <source>
        <dbReference type="EMBL" id="PQD96977.1"/>
    </source>
</evidence>
<gene>
    <name evidence="1" type="ORF">CYL18_03610</name>
</gene>
<dbReference type="RefSeq" id="WP_104848072.1">
    <property type="nucleotide sequence ID" value="NZ_PKOZ01000001.1"/>
</dbReference>
<dbReference type="EMBL" id="PKOZ01000001">
    <property type="protein sequence ID" value="PQD96977.1"/>
    <property type="molecule type" value="Genomic_DNA"/>
</dbReference>
<accession>A0A2S7N4M0</accession>
<dbReference type="AlphaFoldDB" id="A0A2S7N4M0"/>
<dbReference type="Proteomes" id="UP000239663">
    <property type="component" value="Unassembled WGS sequence"/>
</dbReference>
<comment type="caution">
    <text evidence="1">The sequence shown here is derived from an EMBL/GenBank/DDBJ whole genome shotgun (WGS) entry which is preliminary data.</text>
</comment>
<dbReference type="InterPro" id="IPR046126">
    <property type="entry name" value="DUF6123"/>
</dbReference>
<dbReference type="Pfam" id="PF19618">
    <property type="entry name" value="DUF6123"/>
    <property type="match status" value="1"/>
</dbReference>
<name>A0A2S7N4M0_9BACI</name>